<dbReference type="AlphaFoldDB" id="A0AAW1WC00"/>
<gene>
    <name evidence="3" type="ORF">M0R45_030725</name>
</gene>
<feature type="chain" id="PRO_5043620927" description="Transmembrane protein" evidence="2">
    <location>
        <begin position="19"/>
        <end position="121"/>
    </location>
</feature>
<evidence type="ECO:0000256" key="1">
    <source>
        <dbReference type="SAM" id="Phobius"/>
    </source>
</evidence>
<name>A0AAW1WC00_RUBAR</name>
<dbReference type="Proteomes" id="UP001457282">
    <property type="component" value="Unassembled WGS sequence"/>
</dbReference>
<keyword evidence="1" id="KW-0472">Membrane</keyword>
<keyword evidence="2" id="KW-0732">Signal</keyword>
<proteinExistence type="predicted"/>
<accession>A0AAW1WC00</accession>
<evidence type="ECO:0000256" key="2">
    <source>
        <dbReference type="SAM" id="SignalP"/>
    </source>
</evidence>
<keyword evidence="1" id="KW-1133">Transmembrane helix</keyword>
<feature type="signal peptide" evidence="2">
    <location>
        <begin position="1"/>
        <end position="18"/>
    </location>
</feature>
<evidence type="ECO:0000313" key="3">
    <source>
        <dbReference type="EMBL" id="KAK9922252.1"/>
    </source>
</evidence>
<dbReference type="EMBL" id="JBEDUW010000006">
    <property type="protein sequence ID" value="KAK9922252.1"/>
    <property type="molecule type" value="Genomic_DNA"/>
</dbReference>
<evidence type="ECO:0000313" key="4">
    <source>
        <dbReference type="Proteomes" id="UP001457282"/>
    </source>
</evidence>
<feature type="transmembrane region" description="Helical" evidence="1">
    <location>
        <begin position="75"/>
        <end position="102"/>
    </location>
</feature>
<protein>
    <recommendedName>
        <fullName evidence="5">Transmembrane protein</fullName>
    </recommendedName>
</protein>
<sequence length="121" mass="13042">MLCLVALHFNVFVGRVCLDSIVPGLPCWGSWFYGGRDVGLAGLSISIGSCLVRTGCTVGRSWSFWSLGQVGLDRWLVGGWITLVLHMLLWVLLEFFGGLVVAVMRLGPELNGCEKAIGVSA</sequence>
<evidence type="ECO:0008006" key="5">
    <source>
        <dbReference type="Google" id="ProtNLM"/>
    </source>
</evidence>
<reference evidence="3 4" key="1">
    <citation type="journal article" date="2023" name="G3 (Bethesda)">
        <title>A chromosome-length genome assembly and annotation of blackberry (Rubus argutus, cv. 'Hillquist').</title>
        <authorList>
            <person name="Bruna T."/>
            <person name="Aryal R."/>
            <person name="Dudchenko O."/>
            <person name="Sargent D.J."/>
            <person name="Mead D."/>
            <person name="Buti M."/>
            <person name="Cavallini A."/>
            <person name="Hytonen T."/>
            <person name="Andres J."/>
            <person name="Pham M."/>
            <person name="Weisz D."/>
            <person name="Mascagni F."/>
            <person name="Usai G."/>
            <person name="Natali L."/>
            <person name="Bassil N."/>
            <person name="Fernandez G.E."/>
            <person name="Lomsadze A."/>
            <person name="Armour M."/>
            <person name="Olukolu B."/>
            <person name="Poorten T."/>
            <person name="Britton C."/>
            <person name="Davik J."/>
            <person name="Ashrafi H."/>
            <person name="Aiden E.L."/>
            <person name="Borodovsky M."/>
            <person name="Worthington M."/>
        </authorList>
    </citation>
    <scope>NUCLEOTIDE SEQUENCE [LARGE SCALE GENOMIC DNA]</scope>
    <source>
        <strain evidence="3">PI 553951</strain>
    </source>
</reference>
<comment type="caution">
    <text evidence="3">The sequence shown here is derived from an EMBL/GenBank/DDBJ whole genome shotgun (WGS) entry which is preliminary data.</text>
</comment>
<organism evidence="3 4">
    <name type="scientific">Rubus argutus</name>
    <name type="common">Southern blackberry</name>
    <dbReference type="NCBI Taxonomy" id="59490"/>
    <lineage>
        <taxon>Eukaryota</taxon>
        <taxon>Viridiplantae</taxon>
        <taxon>Streptophyta</taxon>
        <taxon>Embryophyta</taxon>
        <taxon>Tracheophyta</taxon>
        <taxon>Spermatophyta</taxon>
        <taxon>Magnoliopsida</taxon>
        <taxon>eudicotyledons</taxon>
        <taxon>Gunneridae</taxon>
        <taxon>Pentapetalae</taxon>
        <taxon>rosids</taxon>
        <taxon>fabids</taxon>
        <taxon>Rosales</taxon>
        <taxon>Rosaceae</taxon>
        <taxon>Rosoideae</taxon>
        <taxon>Rosoideae incertae sedis</taxon>
        <taxon>Rubus</taxon>
    </lineage>
</organism>
<keyword evidence="4" id="KW-1185">Reference proteome</keyword>
<keyword evidence="1" id="KW-0812">Transmembrane</keyword>